<dbReference type="EMBL" id="JBIACK010000001">
    <property type="protein sequence ID" value="MFE8699696.1"/>
    <property type="molecule type" value="Genomic_DNA"/>
</dbReference>
<gene>
    <name evidence="2" type="ORF">ACFYKX_03550</name>
</gene>
<proteinExistence type="predicted"/>
<evidence type="ECO:0000256" key="1">
    <source>
        <dbReference type="SAM" id="MobiDB-lite"/>
    </source>
</evidence>
<dbReference type="Proteomes" id="UP001601059">
    <property type="component" value="Unassembled WGS sequence"/>
</dbReference>
<name>A0ABW6K674_9BACI</name>
<keyword evidence="3" id="KW-1185">Reference proteome</keyword>
<comment type="caution">
    <text evidence="2">The sequence shown here is derived from an EMBL/GenBank/DDBJ whole genome shotgun (WGS) entry which is preliminary data.</text>
</comment>
<accession>A0ABW6K674</accession>
<protein>
    <submittedName>
        <fullName evidence="2">Uncharacterized protein</fullName>
    </submittedName>
</protein>
<evidence type="ECO:0000313" key="3">
    <source>
        <dbReference type="Proteomes" id="UP001601059"/>
    </source>
</evidence>
<organism evidence="2 3">
    <name type="scientific">Cytobacillus spartinae</name>
    <dbReference type="NCBI Taxonomy" id="3299023"/>
    <lineage>
        <taxon>Bacteria</taxon>
        <taxon>Bacillati</taxon>
        <taxon>Bacillota</taxon>
        <taxon>Bacilli</taxon>
        <taxon>Bacillales</taxon>
        <taxon>Bacillaceae</taxon>
        <taxon>Cytobacillus</taxon>
    </lineage>
</organism>
<reference evidence="2 3" key="1">
    <citation type="submission" date="2024-08" db="EMBL/GenBank/DDBJ databases">
        <title>Two novel Cytobacillus novel species.</title>
        <authorList>
            <person name="Liu G."/>
        </authorList>
    </citation>
    <scope>NUCLEOTIDE SEQUENCE [LARGE SCALE GENOMIC DNA]</scope>
    <source>
        <strain evidence="2 3">FJAT-54145</strain>
    </source>
</reference>
<feature type="region of interest" description="Disordered" evidence="1">
    <location>
        <begin position="1"/>
        <end position="23"/>
    </location>
</feature>
<sequence length="45" mass="5120">MDSIPTYYDGSGNHKLASPKSNQDYTIKPEGIKQEIIFPCFPFLK</sequence>
<evidence type="ECO:0000313" key="2">
    <source>
        <dbReference type="EMBL" id="MFE8699696.1"/>
    </source>
</evidence>
<dbReference type="RefSeq" id="WP_389358108.1">
    <property type="nucleotide sequence ID" value="NZ_JBIACK010000001.1"/>
</dbReference>